<dbReference type="Gene3D" id="1.20.910.10">
    <property type="entry name" value="Heme oxygenase-like"/>
    <property type="match status" value="1"/>
</dbReference>
<evidence type="ECO:0000313" key="3">
    <source>
        <dbReference type="Proteomes" id="UP000018159"/>
    </source>
</evidence>
<dbReference type="OrthoDB" id="9931at2157"/>
<dbReference type="PANTHER" id="PTHR40279:SF3">
    <property type="entry name" value="4-AMINOBENZOATE SYNTHASE"/>
    <property type="match status" value="1"/>
</dbReference>
<dbReference type="Proteomes" id="UP000018159">
    <property type="component" value="Unassembled WGS sequence"/>
</dbReference>
<name>V6AUR5_9ARCH</name>
<dbReference type="PANTHER" id="PTHR40279">
    <property type="entry name" value="PQQC-LIKE PROTEIN"/>
    <property type="match status" value="1"/>
</dbReference>
<reference evidence="2 3" key="1">
    <citation type="journal article" date="2013" name="PLoS ONE">
        <title>Enrichment and Genome Sequence of the Group I.1a Ammonia-Oxidizing Archaeon ?Ca. Nitrosotenuis uzonensis? Representing a Clade Globally.</title>
        <authorList>
            <person name="Lebedeva E.V."/>
            <person name="Hatzenpichler R."/>
            <person name="Pelletier E."/>
            <person name="Schuster N."/>
            <person name="Hauzmayer S."/>
            <person name="Bulaev A."/>
            <person name="Grigor'eva N.V."/>
            <person name="Galushko A."/>
            <person name="Schmid M."/>
            <person name="Palatinszky M."/>
            <person name="Le Paslier D."/>
            <person name="Daims H."/>
            <person name="Wagner M."/>
        </authorList>
    </citation>
    <scope>NUCLEOTIDE SEQUENCE [LARGE SCALE GENOMIC DNA]</scope>
    <source>
        <strain evidence="2 3">N4</strain>
    </source>
</reference>
<sequence length="215" mass="24194">MNSLSKKIDAIIEEKSLLKHPFYQMWSEGKLSQDSLAGYSKEYFQMVKAVPSFVEQILQFAPSSMTAVIRQNMEEEAEHLQPWVRFAVSLGVGSDEVENYTGLAKTGSAVSELSQLMVSLESGAAAMYAFEKEIPNISHTKLDGLAKFYGINSDEATEYFRLHMEADIRHAATWANILDKIPEERHAELLKVATKSMDAQNHLLDSCYENYCQAL</sequence>
<dbReference type="SMART" id="SM01236">
    <property type="entry name" value="Haem_oxygenase_2"/>
    <property type="match status" value="1"/>
</dbReference>
<evidence type="ECO:0000313" key="2">
    <source>
        <dbReference type="EMBL" id="CDI06260.1"/>
    </source>
</evidence>
<dbReference type="EMBL" id="CBTY010000009">
    <property type="protein sequence ID" value="CDI06260.1"/>
    <property type="molecule type" value="Genomic_DNA"/>
</dbReference>
<keyword evidence="1" id="KW-0560">Oxidoreductase</keyword>
<comment type="caution">
    <text evidence="2">The sequence shown here is derived from an EMBL/GenBank/DDBJ whole genome shotgun (WGS) entry which is preliminary data.</text>
</comment>
<keyword evidence="3" id="KW-1185">Reference proteome</keyword>
<accession>V6AUR5</accession>
<evidence type="ECO:0000256" key="1">
    <source>
        <dbReference type="ARBA" id="ARBA00023002"/>
    </source>
</evidence>
<dbReference type="GO" id="GO:0016491">
    <property type="term" value="F:oxidoreductase activity"/>
    <property type="evidence" value="ECO:0007669"/>
    <property type="project" value="UniProtKB-KW"/>
</dbReference>
<dbReference type="InterPro" id="IPR039068">
    <property type="entry name" value="PqqC-like"/>
</dbReference>
<dbReference type="Pfam" id="PF14518">
    <property type="entry name" value="Haem_oxygenas_2"/>
    <property type="match status" value="1"/>
</dbReference>
<dbReference type="AlphaFoldDB" id="V6AUR5"/>
<proteinExistence type="predicted"/>
<organism evidence="2 3">
    <name type="scientific">Candidatus Nitrosotenuis uzonensis</name>
    <dbReference type="NCBI Taxonomy" id="1407055"/>
    <lineage>
        <taxon>Archaea</taxon>
        <taxon>Nitrososphaerota</taxon>
        <taxon>Candidatus Nitrosotenuis</taxon>
    </lineage>
</organism>
<dbReference type="SUPFAM" id="SSF48613">
    <property type="entry name" value="Heme oxygenase-like"/>
    <property type="match status" value="1"/>
</dbReference>
<protein>
    <submittedName>
        <fullName evidence="2">TENA/THI-4 domain protein</fullName>
    </submittedName>
</protein>
<dbReference type="RefSeq" id="WP_048196608.1">
    <property type="nucleotide sequence ID" value="NZ_CBTY010000009.1"/>
</dbReference>
<gene>
    <name evidence="2" type="ORF">NITUZ_40426</name>
</gene>
<dbReference type="STRING" id="1407055.NITUZ_40426"/>
<dbReference type="InterPro" id="IPR016084">
    <property type="entry name" value="Haem_Oase-like_multi-hlx"/>
</dbReference>